<reference evidence="1 2" key="1">
    <citation type="submission" date="2017-03" db="EMBL/GenBank/DDBJ databases">
        <title>Genome sequence of Clostridium hungatei DSM 14427.</title>
        <authorList>
            <person name="Poehlein A."/>
            <person name="Daniel R."/>
        </authorList>
    </citation>
    <scope>NUCLEOTIDE SEQUENCE [LARGE SCALE GENOMIC DNA]</scope>
    <source>
        <strain evidence="1 2">DSM 14427</strain>
    </source>
</reference>
<protein>
    <submittedName>
        <fullName evidence="1">Uncharacterized protein</fullName>
    </submittedName>
</protein>
<dbReference type="Proteomes" id="UP000191554">
    <property type="component" value="Unassembled WGS sequence"/>
</dbReference>
<gene>
    <name evidence="1" type="ORF">CLHUN_12470</name>
</gene>
<evidence type="ECO:0000313" key="2">
    <source>
        <dbReference type="Proteomes" id="UP000191554"/>
    </source>
</evidence>
<dbReference type="EMBL" id="MZGX01000006">
    <property type="protein sequence ID" value="OPX45015.1"/>
    <property type="molecule type" value="Genomic_DNA"/>
</dbReference>
<dbReference type="OrthoDB" id="1739768at2"/>
<dbReference type="RefSeq" id="WP_080063695.1">
    <property type="nucleotide sequence ID" value="NZ_MZGX01000006.1"/>
</dbReference>
<proteinExistence type="predicted"/>
<comment type="caution">
    <text evidence="1">The sequence shown here is derived from an EMBL/GenBank/DDBJ whole genome shotgun (WGS) entry which is preliminary data.</text>
</comment>
<dbReference type="InterPro" id="IPR029016">
    <property type="entry name" value="GAF-like_dom_sf"/>
</dbReference>
<sequence length="87" mass="9399">MMTLQPVDEIFASWRRCMSSGVDNTTSVINAGINEEVFQTALNESKLLGTIFGDLGCDFDDLSINNNLAMLLVNSEGVLLKKNAVGS</sequence>
<organism evidence="1 2">
    <name type="scientific">Ruminiclostridium hungatei</name>
    <name type="common">Clostridium hungatei</name>
    <dbReference type="NCBI Taxonomy" id="48256"/>
    <lineage>
        <taxon>Bacteria</taxon>
        <taxon>Bacillati</taxon>
        <taxon>Bacillota</taxon>
        <taxon>Clostridia</taxon>
        <taxon>Eubacteriales</taxon>
        <taxon>Oscillospiraceae</taxon>
        <taxon>Ruminiclostridium</taxon>
    </lineage>
</organism>
<dbReference type="STRING" id="48256.CLHUN_12470"/>
<dbReference type="Gene3D" id="3.30.450.40">
    <property type="match status" value="1"/>
</dbReference>
<keyword evidence="2" id="KW-1185">Reference proteome</keyword>
<accession>A0A1V4SNH2</accession>
<name>A0A1V4SNH2_RUMHU</name>
<dbReference type="AlphaFoldDB" id="A0A1V4SNH2"/>
<evidence type="ECO:0000313" key="1">
    <source>
        <dbReference type="EMBL" id="OPX45015.1"/>
    </source>
</evidence>